<gene>
    <name evidence="1" type="ORF">STRCI_001264</name>
</gene>
<dbReference type="EMBL" id="CP114413">
    <property type="protein sequence ID" value="WAZ20165.1"/>
    <property type="molecule type" value="Genomic_DNA"/>
</dbReference>
<dbReference type="InterPro" id="IPR058009">
    <property type="entry name" value="TTP_Phage_16"/>
</dbReference>
<keyword evidence="2" id="KW-1185">Reference proteome</keyword>
<name>A0ABY7K949_9ACTN</name>
<organism evidence="1 2">
    <name type="scientific">Streptomyces cinnabarinus</name>
    <dbReference type="NCBI Taxonomy" id="67287"/>
    <lineage>
        <taxon>Bacteria</taxon>
        <taxon>Bacillati</taxon>
        <taxon>Actinomycetota</taxon>
        <taxon>Actinomycetes</taxon>
        <taxon>Kitasatosporales</taxon>
        <taxon>Streptomycetaceae</taxon>
        <taxon>Streptomyces</taxon>
    </lineage>
</organism>
<evidence type="ECO:0000313" key="1">
    <source>
        <dbReference type="EMBL" id="WAZ20165.1"/>
    </source>
</evidence>
<sequence>MVATPISASTRYIPPGTRAYYWVPTIAVKAAPTRVELDAGTDLTGEVADVSGFQTTSESTDTPDLGSRFTSKIPGRITADDSSITLYASEDSQDVRQLLPRDTAGFIVQFPEGDVAARTMDVFPVKVSSAPKETSIEDPGKIMVQFTVTSEPVENVTVPA</sequence>
<dbReference type="RefSeq" id="WP_269657853.1">
    <property type="nucleotide sequence ID" value="NZ_CP114413.1"/>
</dbReference>
<accession>A0ABY7K949</accession>
<protein>
    <recommendedName>
        <fullName evidence="3">Phage tail protein</fullName>
    </recommendedName>
</protein>
<dbReference type="Pfam" id="PF25595">
    <property type="entry name" value="Phage_TTP_16"/>
    <property type="match status" value="1"/>
</dbReference>
<evidence type="ECO:0000313" key="2">
    <source>
        <dbReference type="Proteomes" id="UP001164439"/>
    </source>
</evidence>
<dbReference type="Proteomes" id="UP001164439">
    <property type="component" value="Chromosome"/>
</dbReference>
<dbReference type="Gene3D" id="4.10.410.40">
    <property type="match status" value="1"/>
</dbReference>
<evidence type="ECO:0008006" key="3">
    <source>
        <dbReference type="Google" id="ProtNLM"/>
    </source>
</evidence>
<reference evidence="1" key="1">
    <citation type="submission" date="2022-12" db="EMBL/GenBank/DDBJ databases">
        <authorList>
            <person name="Ruckert C."/>
            <person name="Busche T."/>
            <person name="Kalinowski J."/>
            <person name="Wittmann C."/>
        </authorList>
    </citation>
    <scope>NUCLEOTIDE SEQUENCE</scope>
    <source>
        <strain evidence="1">DSM 40467</strain>
    </source>
</reference>
<proteinExistence type="predicted"/>